<dbReference type="EMBL" id="GISG01227502">
    <property type="protein sequence ID" value="MBA4665534.1"/>
    <property type="molecule type" value="Transcribed_RNA"/>
</dbReference>
<reference evidence="1" key="1">
    <citation type="journal article" date="2013" name="J. Plant Res.">
        <title>Effect of fungi and light on seed germination of three Opuntia species from semiarid lands of central Mexico.</title>
        <authorList>
            <person name="Delgado-Sanchez P."/>
            <person name="Jimenez-Bremont J.F."/>
            <person name="Guerrero-Gonzalez Mde L."/>
            <person name="Flores J."/>
        </authorList>
    </citation>
    <scope>NUCLEOTIDE SEQUENCE</scope>
    <source>
        <tissue evidence="1">Cladode</tissue>
    </source>
</reference>
<sequence length="140" mass="15340">MIKSSSNMHTGQDFRIGMKRKKLHPLGLIKPIIPFCCVDSSSSSSDLGCLNTPVTMLPKDLNGWVRYRLSFNKREISEICHATVTTIRAETNHWVVLFCFFKFSSSLTTSSSLSSTSPPDALVSPVFFISASSSAVSEGT</sequence>
<organism evidence="1">
    <name type="scientific">Opuntia streptacantha</name>
    <name type="common">Prickly pear cactus</name>
    <name type="synonym">Opuntia cardona</name>
    <dbReference type="NCBI Taxonomy" id="393608"/>
    <lineage>
        <taxon>Eukaryota</taxon>
        <taxon>Viridiplantae</taxon>
        <taxon>Streptophyta</taxon>
        <taxon>Embryophyta</taxon>
        <taxon>Tracheophyta</taxon>
        <taxon>Spermatophyta</taxon>
        <taxon>Magnoliopsida</taxon>
        <taxon>eudicotyledons</taxon>
        <taxon>Gunneridae</taxon>
        <taxon>Pentapetalae</taxon>
        <taxon>Caryophyllales</taxon>
        <taxon>Cactineae</taxon>
        <taxon>Cactaceae</taxon>
        <taxon>Opuntioideae</taxon>
        <taxon>Opuntia</taxon>
    </lineage>
</organism>
<proteinExistence type="predicted"/>
<reference evidence="1" key="2">
    <citation type="submission" date="2020-07" db="EMBL/GenBank/DDBJ databases">
        <authorList>
            <person name="Vera ALvarez R."/>
            <person name="Arias-Moreno D.M."/>
            <person name="Jimenez-Jacinto V."/>
            <person name="Jimenez-Bremont J.F."/>
            <person name="Swaminathan K."/>
            <person name="Moose S.P."/>
            <person name="Guerrero-Gonzalez M.L."/>
            <person name="Marino-Ramirez L."/>
            <person name="Landsman D."/>
            <person name="Rodriguez-Kessler M."/>
            <person name="Delgado-Sanchez P."/>
        </authorList>
    </citation>
    <scope>NUCLEOTIDE SEQUENCE</scope>
    <source>
        <tissue evidence="1">Cladode</tissue>
    </source>
</reference>
<name>A0A7C9ADY2_OPUST</name>
<protein>
    <submittedName>
        <fullName evidence="1">Uncharacterized protein</fullName>
    </submittedName>
</protein>
<accession>A0A7C9ADY2</accession>
<evidence type="ECO:0000313" key="1">
    <source>
        <dbReference type="EMBL" id="MBA4665534.1"/>
    </source>
</evidence>
<dbReference type="AlphaFoldDB" id="A0A7C9ADY2"/>